<sequence length="212" mass="24663">MTQNNKGPLIIGLTGSIATGKSALTSILKELGYYIIDSDKIARRVSEKKEVLDQIEKEFGKEAIKDGQINREYLGKKVFGNEENLKKINRIIHPKVYEEIIKSIIPGINFLDIPLLFETYEEGKSYGLKFNEIWLAYTPEEIQIKRLMNRDKIDKDFAIKKIRSQMSIEKKKELSDLIIDNSGSLEDLREKVKKIVKQKEKEYENFYKKTQI</sequence>
<protein>
    <recommendedName>
        <fullName evidence="3 4">Dephospho-CoA kinase</fullName>
        <ecNumber evidence="3 4">2.7.1.24</ecNumber>
    </recommendedName>
    <alternativeName>
        <fullName evidence="3">Dephosphocoenzyme A kinase</fullName>
    </alternativeName>
</protein>
<accession>A0ABU0AT94</accession>
<dbReference type="PANTHER" id="PTHR10695">
    <property type="entry name" value="DEPHOSPHO-COA KINASE-RELATED"/>
    <property type="match status" value="1"/>
</dbReference>
<proteinExistence type="inferred from homology"/>
<dbReference type="CDD" id="cd02022">
    <property type="entry name" value="DPCK"/>
    <property type="match status" value="1"/>
</dbReference>
<keyword evidence="6" id="KW-1185">Reference proteome</keyword>
<name>A0ABU0AT94_9FIRM</name>
<evidence type="ECO:0000313" key="6">
    <source>
        <dbReference type="Proteomes" id="UP001236559"/>
    </source>
</evidence>
<evidence type="ECO:0000256" key="1">
    <source>
        <dbReference type="ARBA" id="ARBA00022741"/>
    </source>
</evidence>
<dbReference type="InterPro" id="IPR027417">
    <property type="entry name" value="P-loop_NTPase"/>
</dbReference>
<dbReference type="Gene3D" id="3.40.50.300">
    <property type="entry name" value="P-loop containing nucleotide triphosphate hydrolases"/>
    <property type="match status" value="1"/>
</dbReference>
<dbReference type="EMBL" id="JAUSTN010000002">
    <property type="protein sequence ID" value="MDQ0274433.1"/>
    <property type="molecule type" value="Genomic_DNA"/>
</dbReference>
<dbReference type="PANTHER" id="PTHR10695:SF46">
    <property type="entry name" value="BIFUNCTIONAL COENZYME A SYNTHASE-RELATED"/>
    <property type="match status" value="1"/>
</dbReference>
<comment type="catalytic activity">
    <reaction evidence="3">
        <text>3'-dephospho-CoA + ATP = ADP + CoA + H(+)</text>
        <dbReference type="Rhea" id="RHEA:18245"/>
        <dbReference type="ChEBI" id="CHEBI:15378"/>
        <dbReference type="ChEBI" id="CHEBI:30616"/>
        <dbReference type="ChEBI" id="CHEBI:57287"/>
        <dbReference type="ChEBI" id="CHEBI:57328"/>
        <dbReference type="ChEBI" id="CHEBI:456216"/>
        <dbReference type="EC" id="2.7.1.24"/>
    </reaction>
</comment>
<dbReference type="InterPro" id="IPR001977">
    <property type="entry name" value="Depp_CoAkinase"/>
</dbReference>
<dbReference type="PROSITE" id="PS51219">
    <property type="entry name" value="DPCK"/>
    <property type="match status" value="1"/>
</dbReference>
<comment type="subcellular location">
    <subcellularLocation>
        <location evidence="3">Cytoplasm</location>
    </subcellularLocation>
</comment>
<evidence type="ECO:0000256" key="3">
    <source>
        <dbReference type="HAMAP-Rule" id="MF_00376"/>
    </source>
</evidence>
<keyword evidence="1 3" id="KW-0547">Nucleotide-binding</keyword>
<dbReference type="SUPFAM" id="SSF52540">
    <property type="entry name" value="P-loop containing nucleoside triphosphate hydrolases"/>
    <property type="match status" value="1"/>
</dbReference>
<keyword evidence="3" id="KW-0963">Cytoplasm</keyword>
<keyword evidence="3 5" id="KW-0418">Kinase</keyword>
<comment type="similarity">
    <text evidence="3">Belongs to the CoaE family.</text>
</comment>
<dbReference type="EC" id="2.7.1.24" evidence="3 4"/>
<gene>
    <name evidence="3" type="primary">coaE</name>
    <name evidence="5" type="ORF">J2S72_000441</name>
</gene>
<evidence type="ECO:0000313" key="5">
    <source>
        <dbReference type="EMBL" id="MDQ0274433.1"/>
    </source>
</evidence>
<dbReference type="NCBIfam" id="TIGR00152">
    <property type="entry name" value="dephospho-CoA kinase"/>
    <property type="match status" value="1"/>
</dbReference>
<evidence type="ECO:0000256" key="2">
    <source>
        <dbReference type="ARBA" id="ARBA00022840"/>
    </source>
</evidence>
<keyword evidence="3 5" id="KW-0808">Transferase</keyword>
<dbReference type="Proteomes" id="UP001236559">
    <property type="component" value="Unassembled WGS sequence"/>
</dbReference>
<dbReference type="GO" id="GO:0004140">
    <property type="term" value="F:dephospho-CoA kinase activity"/>
    <property type="evidence" value="ECO:0007669"/>
    <property type="project" value="UniProtKB-EC"/>
</dbReference>
<comment type="function">
    <text evidence="3">Catalyzes the phosphorylation of the 3'-hydroxyl group of dephosphocoenzyme A to form coenzyme A.</text>
</comment>
<organism evidence="5 6">
    <name type="scientific">Peptoniphilus koenoeneniae</name>
    <dbReference type="NCBI Taxonomy" id="507751"/>
    <lineage>
        <taxon>Bacteria</taxon>
        <taxon>Bacillati</taxon>
        <taxon>Bacillota</taxon>
        <taxon>Tissierellia</taxon>
        <taxon>Tissierellales</taxon>
        <taxon>Peptoniphilaceae</taxon>
        <taxon>Peptoniphilus</taxon>
    </lineage>
</organism>
<reference evidence="5 6" key="1">
    <citation type="submission" date="2023-07" db="EMBL/GenBank/DDBJ databases">
        <title>Genomic Encyclopedia of Type Strains, Phase IV (KMG-IV): sequencing the most valuable type-strain genomes for metagenomic binning, comparative biology and taxonomic classification.</title>
        <authorList>
            <person name="Goeker M."/>
        </authorList>
    </citation>
    <scope>NUCLEOTIDE SEQUENCE [LARGE SCALE GENOMIC DNA]</scope>
    <source>
        <strain evidence="5 6">DSM 22616</strain>
    </source>
</reference>
<comment type="caution">
    <text evidence="5">The sequence shown here is derived from an EMBL/GenBank/DDBJ whole genome shotgun (WGS) entry which is preliminary data.</text>
</comment>
<comment type="pathway">
    <text evidence="3">Cofactor biosynthesis; coenzyme A biosynthesis; CoA from (R)-pantothenate: step 5/5.</text>
</comment>
<keyword evidence="2 3" id="KW-0067">ATP-binding</keyword>
<keyword evidence="3" id="KW-0173">Coenzyme A biosynthesis</keyword>
<evidence type="ECO:0000256" key="4">
    <source>
        <dbReference type="NCBIfam" id="TIGR00152"/>
    </source>
</evidence>
<dbReference type="Pfam" id="PF01121">
    <property type="entry name" value="CoaE"/>
    <property type="match status" value="1"/>
</dbReference>
<dbReference type="HAMAP" id="MF_00376">
    <property type="entry name" value="Dephospho_CoA_kinase"/>
    <property type="match status" value="1"/>
</dbReference>
<dbReference type="RefSeq" id="WP_307494904.1">
    <property type="nucleotide sequence ID" value="NZ_JAUSTN010000002.1"/>
</dbReference>
<feature type="binding site" evidence="3">
    <location>
        <begin position="18"/>
        <end position="23"/>
    </location>
    <ligand>
        <name>ATP</name>
        <dbReference type="ChEBI" id="CHEBI:30616"/>
    </ligand>
</feature>